<sequence length="69" mass="7785">MGIAPGEVHKAARSRNGYWRMSQMSLVRHALNNRWLEEPAVAEAMAARQGVPDMEAVWIKLHYGPDARV</sequence>
<organism evidence="1 2">
    <name type="scientific">Haloferula chungangensis</name>
    <dbReference type="NCBI Taxonomy" id="1048331"/>
    <lineage>
        <taxon>Bacteria</taxon>
        <taxon>Pseudomonadati</taxon>
        <taxon>Verrucomicrobiota</taxon>
        <taxon>Verrucomicrobiia</taxon>
        <taxon>Verrucomicrobiales</taxon>
        <taxon>Verrucomicrobiaceae</taxon>
        <taxon>Haloferula</taxon>
    </lineage>
</organism>
<proteinExistence type="predicted"/>
<name>A0ABW2LAX0_9BACT</name>
<accession>A0ABW2LAX0</accession>
<reference evidence="2" key="1">
    <citation type="journal article" date="2019" name="Int. J. Syst. Evol. Microbiol.">
        <title>The Global Catalogue of Microorganisms (GCM) 10K type strain sequencing project: providing services to taxonomists for standard genome sequencing and annotation.</title>
        <authorList>
            <consortium name="The Broad Institute Genomics Platform"/>
            <consortium name="The Broad Institute Genome Sequencing Center for Infectious Disease"/>
            <person name="Wu L."/>
            <person name="Ma J."/>
        </authorList>
    </citation>
    <scope>NUCLEOTIDE SEQUENCE [LARGE SCALE GENOMIC DNA]</scope>
    <source>
        <strain evidence="2">CGMCC 4.1467</strain>
    </source>
</reference>
<protein>
    <submittedName>
        <fullName evidence="1">Uncharacterized protein</fullName>
    </submittedName>
</protein>
<dbReference type="EMBL" id="JBHTBS010000006">
    <property type="protein sequence ID" value="MFC7338196.1"/>
    <property type="molecule type" value="Genomic_DNA"/>
</dbReference>
<comment type="caution">
    <text evidence="1">The sequence shown here is derived from an EMBL/GenBank/DDBJ whole genome shotgun (WGS) entry which is preliminary data.</text>
</comment>
<keyword evidence="2" id="KW-1185">Reference proteome</keyword>
<dbReference type="RefSeq" id="WP_379713230.1">
    <property type="nucleotide sequence ID" value="NZ_JBHTBS010000006.1"/>
</dbReference>
<evidence type="ECO:0000313" key="2">
    <source>
        <dbReference type="Proteomes" id="UP001596472"/>
    </source>
</evidence>
<evidence type="ECO:0000313" key="1">
    <source>
        <dbReference type="EMBL" id="MFC7338196.1"/>
    </source>
</evidence>
<gene>
    <name evidence="1" type="ORF">ACFQY0_13460</name>
</gene>
<dbReference type="Proteomes" id="UP001596472">
    <property type="component" value="Unassembled WGS sequence"/>
</dbReference>